<feature type="coiled-coil region" evidence="1">
    <location>
        <begin position="130"/>
        <end position="164"/>
    </location>
</feature>
<comment type="caution">
    <text evidence="2">The sequence shown here is derived from an EMBL/GenBank/DDBJ whole genome shotgun (WGS) entry which is preliminary data.</text>
</comment>
<evidence type="ECO:0000256" key="1">
    <source>
        <dbReference type="SAM" id="Coils"/>
    </source>
</evidence>
<dbReference type="AlphaFoldDB" id="A0A2G5VPU5"/>
<name>A0A2G5VPU5_9PELO</name>
<dbReference type="Pfam" id="PF12078">
    <property type="entry name" value="DUF3557"/>
    <property type="match status" value="1"/>
</dbReference>
<sequence length="949" mass="109054">MLSTNPDAERKLSYDCLKCVIQKLEVNFRFRLAKRLPKIRLAEKAAPLYISALYISEEGFELNATKYQLGVIRHARDGPNPEAIIDENRRGGSPRDFDRFGFWDNSLQELTPGDILIQDFDPQMYGDDDLESEEAEVVATKNRLTALELEKMELENALEMLENEPEHPGKIESEEEVLVEIGHEENNHLLDLVEELLEETNDDIRHEKSILESAELTLQCYRCKRDNRPSPLDMFIQLTMTSSDGAVYTERFNYDKTLHEARKYLITKFLGNRQLPTKIKSLRFWGWMRVVCLPEGIKLDVQEFGTSGNLSKVLQQVETILEHPNRPFASLESDGLTLEDAQNPKVRNAGVLWLFRIFALDYVALCREVPNKRIQIVLARDLMPEEYAMIVENLIDTKGTLGTCYEISEMKKKTARTALKVIAERFENSLLRSRSQTMLSTIPDADKNLSYDCLKCVIQQFDVNFRTPNVPFFNTTAMKLYSVLFVLAAILKFSDSCLVIRYSEPPACACKTLKLDSLNIKENRVSDNILYNYVFSSTIKAPEIIVEDCFVQIYCEDGYELYIFDTDKGAKIGDYSLDGFCNPFPQKWQVDTGNGIEEYKELKGVCALKTGCDCPYVQLDSSNIDVYLGENESYKKNIQGYFIRAPEITQYKEDGCQHRRECPEGWQIYTVWDPLNQDFTSPLANVTWTSDCNLKEKREWTVYWWRPTVTQSGWVKFLSAFCVAYAACACKTLKLDSHNIIGNKVVNNSLYGYVYSSTIKAPEIIVDDCFVQMYCEDGYELYIFDTDKGAKIGDYSLDGFCNPFPQKWQVDTGNGIEGYKELKGVCALKTGCACPFLKLDSSNIDVYLGENESYKNHIKVYAIQAPEVTQYKEDGCQHRRQCPEGWQIYTVWNPSGQNFLSTVANVTWTSDCTSQKKMEWTRYYWQPGVTQYSWTTFLSAFCVDFSRRV</sequence>
<protein>
    <submittedName>
        <fullName evidence="2">Uncharacterized protein</fullName>
    </submittedName>
</protein>
<organism evidence="2 3">
    <name type="scientific">Caenorhabditis nigoni</name>
    <dbReference type="NCBI Taxonomy" id="1611254"/>
    <lineage>
        <taxon>Eukaryota</taxon>
        <taxon>Metazoa</taxon>
        <taxon>Ecdysozoa</taxon>
        <taxon>Nematoda</taxon>
        <taxon>Chromadorea</taxon>
        <taxon>Rhabditida</taxon>
        <taxon>Rhabditina</taxon>
        <taxon>Rhabditomorpha</taxon>
        <taxon>Rhabditoidea</taxon>
        <taxon>Rhabditidae</taxon>
        <taxon>Peloderinae</taxon>
        <taxon>Caenorhabditis</taxon>
    </lineage>
</organism>
<proteinExistence type="predicted"/>
<evidence type="ECO:0000313" key="2">
    <source>
        <dbReference type="EMBL" id="PIC53835.1"/>
    </source>
</evidence>
<keyword evidence="3" id="KW-1185">Reference proteome</keyword>
<dbReference type="PANTHER" id="PTHR31379:SF1">
    <property type="entry name" value="F-BOX C PROTEIN-RELATED"/>
    <property type="match status" value="1"/>
</dbReference>
<dbReference type="Proteomes" id="UP000230233">
    <property type="component" value="Chromosome I"/>
</dbReference>
<gene>
    <name evidence="2" type="primary">Cnig_chr_I.g3363</name>
    <name evidence="2" type="ORF">B9Z55_003363</name>
</gene>
<reference evidence="3" key="1">
    <citation type="submission" date="2017-10" db="EMBL/GenBank/DDBJ databases">
        <title>Rapid genome shrinkage in a self-fertile nematode reveals novel sperm competition proteins.</title>
        <authorList>
            <person name="Yin D."/>
            <person name="Schwarz E.M."/>
            <person name="Thomas C.G."/>
            <person name="Felde R.L."/>
            <person name="Korf I.F."/>
            <person name="Cutter A.D."/>
            <person name="Schartner C.M."/>
            <person name="Ralston E.J."/>
            <person name="Meyer B.J."/>
            <person name="Haag E.S."/>
        </authorList>
    </citation>
    <scope>NUCLEOTIDE SEQUENCE [LARGE SCALE GENOMIC DNA]</scope>
    <source>
        <strain evidence="3">JU1422</strain>
    </source>
</reference>
<dbReference type="InterPro" id="IPR021942">
    <property type="entry name" value="DUF3557"/>
</dbReference>
<dbReference type="EMBL" id="PDUG01000001">
    <property type="protein sequence ID" value="PIC53835.1"/>
    <property type="molecule type" value="Genomic_DNA"/>
</dbReference>
<evidence type="ECO:0000313" key="3">
    <source>
        <dbReference type="Proteomes" id="UP000230233"/>
    </source>
</evidence>
<dbReference type="PANTHER" id="PTHR31379">
    <property type="entry name" value="F-BOX C PROTEIN-RELATED-RELATED"/>
    <property type="match status" value="1"/>
</dbReference>
<accession>A0A2G5VPU5</accession>
<keyword evidence="1" id="KW-0175">Coiled coil</keyword>